<comment type="caution">
    <text evidence="7">Lacks conserved residue(s) required for the propagation of feature annotation.</text>
</comment>
<dbReference type="Proteomes" id="UP001165190">
    <property type="component" value="Unassembled WGS sequence"/>
</dbReference>
<evidence type="ECO:0000256" key="6">
    <source>
        <dbReference type="ARBA" id="ARBA00023136"/>
    </source>
</evidence>
<comment type="similarity">
    <text evidence="2 7">Belongs to the Casparian strip membrane proteins (CASP) family.</text>
</comment>
<evidence type="ECO:0000256" key="3">
    <source>
        <dbReference type="ARBA" id="ARBA00022475"/>
    </source>
</evidence>
<evidence type="ECO:0000256" key="1">
    <source>
        <dbReference type="ARBA" id="ARBA00004651"/>
    </source>
</evidence>
<comment type="subcellular location">
    <subcellularLocation>
        <location evidence="1 7">Cell membrane</location>
        <topology evidence="1 7">Multi-pass membrane protein</topology>
    </subcellularLocation>
</comment>
<evidence type="ECO:0000256" key="2">
    <source>
        <dbReference type="ARBA" id="ARBA00007651"/>
    </source>
</evidence>
<protein>
    <recommendedName>
        <fullName evidence="7">CASP-like protein</fullName>
    </recommendedName>
</protein>
<feature type="domain" description="Casparian strip membrane protein" evidence="8">
    <location>
        <begin position="19"/>
        <end position="125"/>
    </location>
</feature>
<keyword evidence="10" id="KW-1185">Reference proteome</keyword>
<evidence type="ECO:0000259" key="8">
    <source>
        <dbReference type="Pfam" id="PF04535"/>
    </source>
</evidence>
<keyword evidence="4 7" id="KW-0812">Transmembrane</keyword>
<dbReference type="Pfam" id="PF04535">
    <property type="entry name" value="CASP_dom"/>
    <property type="match status" value="1"/>
</dbReference>
<comment type="caution">
    <text evidence="9">The sequence shown here is derived from an EMBL/GenBank/DDBJ whole genome shotgun (WGS) entry which is preliminary data.</text>
</comment>
<proteinExistence type="inferred from homology"/>
<keyword evidence="5 7" id="KW-1133">Transmembrane helix</keyword>
<feature type="transmembrane region" description="Helical" evidence="7">
    <location>
        <begin position="88"/>
        <end position="112"/>
    </location>
</feature>
<evidence type="ECO:0000256" key="4">
    <source>
        <dbReference type="ARBA" id="ARBA00022692"/>
    </source>
</evidence>
<feature type="transmembrane region" description="Helical" evidence="7">
    <location>
        <begin position="52"/>
        <end position="76"/>
    </location>
</feature>
<dbReference type="GO" id="GO:0005886">
    <property type="term" value="C:plasma membrane"/>
    <property type="evidence" value="ECO:0007669"/>
    <property type="project" value="UniProtKB-SubCell"/>
</dbReference>
<keyword evidence="6 7" id="KW-0472">Membrane</keyword>
<feature type="transmembrane region" description="Helical" evidence="7">
    <location>
        <begin position="22"/>
        <end position="40"/>
    </location>
</feature>
<keyword evidence="3 7" id="KW-1003">Cell membrane</keyword>
<comment type="subunit">
    <text evidence="7">Homodimer and heterodimers.</text>
</comment>
<evidence type="ECO:0000256" key="7">
    <source>
        <dbReference type="RuleBase" id="RU361233"/>
    </source>
</evidence>
<dbReference type="AlphaFoldDB" id="A0A9W7IYJ0"/>
<sequence length="141" mass="15800">MEAKFLEIPPLNAHKLLVGAQICWRMVTITTAFAATWMAVTSKESVSYSSAFMFLAFANPFACGFTFLFLLSVFLFRRRGLTPTNHLSFLHDLFLMLLMLSGVAAGTVIGYVGRFGDGVGHAGWSLTFWNKDVYTFYNNLF</sequence>
<evidence type="ECO:0000313" key="10">
    <source>
        <dbReference type="Proteomes" id="UP001165190"/>
    </source>
</evidence>
<reference evidence="9" key="1">
    <citation type="submission" date="2023-05" db="EMBL/GenBank/DDBJ databases">
        <title>Genome and transcriptome analyses reveal genes involved in the formation of fine ridges on petal epidermal cells in Hibiscus trionum.</title>
        <authorList>
            <person name="Koshimizu S."/>
            <person name="Masuda S."/>
            <person name="Ishii T."/>
            <person name="Shirasu K."/>
            <person name="Hoshino A."/>
            <person name="Arita M."/>
        </authorList>
    </citation>
    <scope>NUCLEOTIDE SEQUENCE</scope>
    <source>
        <strain evidence="9">Hamamatsu line</strain>
    </source>
</reference>
<evidence type="ECO:0000313" key="9">
    <source>
        <dbReference type="EMBL" id="GMJ04893.1"/>
    </source>
</evidence>
<organism evidence="9 10">
    <name type="scientific">Hibiscus trionum</name>
    <name type="common">Flower of an hour</name>
    <dbReference type="NCBI Taxonomy" id="183268"/>
    <lineage>
        <taxon>Eukaryota</taxon>
        <taxon>Viridiplantae</taxon>
        <taxon>Streptophyta</taxon>
        <taxon>Embryophyta</taxon>
        <taxon>Tracheophyta</taxon>
        <taxon>Spermatophyta</taxon>
        <taxon>Magnoliopsida</taxon>
        <taxon>eudicotyledons</taxon>
        <taxon>Gunneridae</taxon>
        <taxon>Pentapetalae</taxon>
        <taxon>rosids</taxon>
        <taxon>malvids</taxon>
        <taxon>Malvales</taxon>
        <taxon>Malvaceae</taxon>
        <taxon>Malvoideae</taxon>
        <taxon>Hibiscus</taxon>
    </lineage>
</organism>
<name>A0A9W7IYJ0_HIBTR</name>
<accession>A0A9W7IYJ0</accession>
<gene>
    <name evidence="9" type="ORF">HRI_004158500</name>
</gene>
<dbReference type="EMBL" id="BSYR01000042">
    <property type="protein sequence ID" value="GMJ04893.1"/>
    <property type="molecule type" value="Genomic_DNA"/>
</dbReference>
<evidence type="ECO:0000256" key="5">
    <source>
        <dbReference type="ARBA" id="ARBA00022989"/>
    </source>
</evidence>
<dbReference type="InterPro" id="IPR006702">
    <property type="entry name" value="CASP_dom"/>
</dbReference>